<dbReference type="CDD" id="cd14728">
    <property type="entry name" value="Ere-like"/>
    <property type="match status" value="1"/>
</dbReference>
<dbReference type="SUPFAM" id="SSF159501">
    <property type="entry name" value="EreA/ChaN-like"/>
    <property type="match status" value="1"/>
</dbReference>
<evidence type="ECO:0000256" key="1">
    <source>
        <dbReference type="SAM" id="SignalP"/>
    </source>
</evidence>
<dbReference type="Proteomes" id="UP000317624">
    <property type="component" value="Unassembled WGS sequence"/>
</dbReference>
<dbReference type="InterPro" id="IPR052036">
    <property type="entry name" value="Hydrolase/PRTase-associated"/>
</dbReference>
<dbReference type="Gene3D" id="3.40.1660.10">
    <property type="entry name" value="EreA-like (biosynthetic domain)"/>
    <property type="match status" value="2"/>
</dbReference>
<keyword evidence="3" id="KW-1185">Reference proteome</keyword>
<evidence type="ECO:0000313" key="2">
    <source>
        <dbReference type="EMBL" id="TVT41547.1"/>
    </source>
</evidence>
<dbReference type="SUPFAM" id="SSF49464">
    <property type="entry name" value="Carboxypeptidase regulatory domain-like"/>
    <property type="match status" value="1"/>
</dbReference>
<dbReference type="OrthoDB" id="9810066at2"/>
<dbReference type="InterPro" id="IPR007815">
    <property type="entry name" value="Emycin_Estase"/>
</dbReference>
<feature type="signal peptide" evidence="1">
    <location>
        <begin position="1"/>
        <end position="20"/>
    </location>
</feature>
<evidence type="ECO:0000313" key="3">
    <source>
        <dbReference type="Proteomes" id="UP000317624"/>
    </source>
</evidence>
<sequence>MLRLVALLGCWLLIIWASQAQVPAALPLRCLTVPAPGAYAPLRQALAGVRVVMLGEQTHQDGATFEAKIHLVRYLHDSLGFTTLAFEGDMYALDKARREMAAGRPVRPVLLRSVYEGIWSGTADFDSLAAYLDTHRRLQLAGFDCQLSGEYTQEQLLPELRRFVAQDTRRRWTAADFYPGQELLAELSKGGGAPRHPADTMRLARWLAQCRASVAYVAARQPAQAGRARFWQQWLRSSGAYWRGEMREARGQREPVQNLRDRLMADNLLYLGRQPEHPKIIVWAASYHLANHHSRIDLDDSVTARYIRREVLADSEDVQKVNAHTLMGGAVPMGELVKRQLGSASYALGFVAGGGTYGRLEEPKGLRPVPAPVAGSIEQAFGQLGCAAGFVDLRQAPAGATFYASPLGYVPLRAPWAEVFDGFYYTQVMRPTSSMAPVAVAAPAALGRKLLGQVRDAKTGEGIGFASVGLPGTSLGTVSSADGKFALFVPAGQRADSVRVSCLGYASARVPVRGAALAVQLAPQPHLLATVLVTAPPQPEVIVQRAHERILTNYPQQANSMQLYTRSRNWRNDSLRTTRETAMDFYDQEGYRRGSWEHAEKQRFLQLREQRQSGPEPPEPPLYWLLWSHDPVLTERNPLEPGPSRQYRFTLNGQTEYDGHLVYEVGFVCERPSVYTTPYGYPASESYQGTVYITTDTYAVVKYEAFTGRAPYAIDKSKALRRLGLAAPTVRRVTIHDVYQYEQLRGTYYLRYARHDATQVYTDAATNARQQTQRDCIELLATSFTQDKPLVLQTTGLHVDPHVPYHPEFWDSYQVLVPATVQDK</sequence>
<organism evidence="2 3">
    <name type="scientific">Hymenobacter setariae</name>
    <dbReference type="NCBI Taxonomy" id="2594794"/>
    <lineage>
        <taxon>Bacteria</taxon>
        <taxon>Pseudomonadati</taxon>
        <taxon>Bacteroidota</taxon>
        <taxon>Cytophagia</taxon>
        <taxon>Cytophagales</taxon>
        <taxon>Hymenobacteraceae</taxon>
        <taxon>Hymenobacter</taxon>
    </lineage>
</organism>
<dbReference type="InterPro" id="IPR008969">
    <property type="entry name" value="CarboxyPept-like_regulatory"/>
</dbReference>
<proteinExistence type="predicted"/>
<dbReference type="GO" id="GO:0046677">
    <property type="term" value="P:response to antibiotic"/>
    <property type="evidence" value="ECO:0007669"/>
    <property type="project" value="InterPro"/>
</dbReference>
<dbReference type="RefSeq" id="WP_144846547.1">
    <property type="nucleotide sequence ID" value="NZ_VMRJ01000002.1"/>
</dbReference>
<feature type="chain" id="PRO_5035196573" description="Erythromycin esterase family protein" evidence="1">
    <location>
        <begin position="21"/>
        <end position="824"/>
    </location>
</feature>
<dbReference type="EMBL" id="VMRJ01000002">
    <property type="protein sequence ID" value="TVT41547.1"/>
    <property type="molecule type" value="Genomic_DNA"/>
</dbReference>
<keyword evidence="1" id="KW-0732">Signal</keyword>
<comment type="caution">
    <text evidence="2">The sequence shown here is derived from an EMBL/GenBank/DDBJ whole genome shotgun (WGS) entry which is preliminary data.</text>
</comment>
<dbReference type="Pfam" id="PF13715">
    <property type="entry name" value="CarbopepD_reg_2"/>
    <property type="match status" value="1"/>
</dbReference>
<evidence type="ECO:0008006" key="4">
    <source>
        <dbReference type="Google" id="ProtNLM"/>
    </source>
</evidence>
<accession>A0A558BYG5</accession>
<protein>
    <recommendedName>
        <fullName evidence="4">Erythromycin esterase family protein</fullName>
    </recommendedName>
</protein>
<dbReference type="Pfam" id="PF05139">
    <property type="entry name" value="Erythro_esteras"/>
    <property type="match status" value="1"/>
</dbReference>
<gene>
    <name evidence="2" type="ORF">FNT36_08905</name>
</gene>
<dbReference type="AlphaFoldDB" id="A0A558BYG5"/>
<dbReference type="PANTHER" id="PTHR31299:SF0">
    <property type="entry name" value="ESTERASE, PUTATIVE (AFU_ORTHOLOGUE AFUA_1G05850)-RELATED"/>
    <property type="match status" value="1"/>
</dbReference>
<dbReference type="PANTHER" id="PTHR31299">
    <property type="entry name" value="ESTERASE, PUTATIVE (AFU_ORTHOLOGUE AFUA_1G05850)-RELATED"/>
    <property type="match status" value="1"/>
</dbReference>
<name>A0A558BYG5_9BACT</name>
<reference evidence="2 3" key="1">
    <citation type="submission" date="2019-07" db="EMBL/GenBank/DDBJ databases">
        <title>Hymenobacter sp. straun FUR1 Genome sequencing and assembly.</title>
        <authorList>
            <person name="Chhetri G."/>
        </authorList>
    </citation>
    <scope>NUCLEOTIDE SEQUENCE [LARGE SCALE GENOMIC DNA]</scope>
    <source>
        <strain evidence="2 3">Fur1</strain>
    </source>
</reference>
<dbReference type="Gene3D" id="2.60.40.1120">
    <property type="entry name" value="Carboxypeptidase-like, regulatory domain"/>
    <property type="match status" value="1"/>
</dbReference>